<dbReference type="EMBL" id="LAZR01047704">
    <property type="protein sequence ID" value="KKK93600.1"/>
    <property type="molecule type" value="Genomic_DNA"/>
</dbReference>
<sequence length="136" mass="15007">MREVMFATRCVACDEPIGGGDDIPVVAKGREYCPDCRSAISSAKSAEYVKQRATQQRITKSKKAAQKAAQKRAVEWDARVSHIPSILCKRCGLPFAERRRGRPSPYCSSCRPLARKLTEQARGRRALDSVAAGVVR</sequence>
<comment type="caution">
    <text evidence="1">The sequence shown here is derived from an EMBL/GenBank/DDBJ whole genome shotgun (WGS) entry which is preliminary data.</text>
</comment>
<organism evidence="1">
    <name type="scientific">marine sediment metagenome</name>
    <dbReference type="NCBI Taxonomy" id="412755"/>
    <lineage>
        <taxon>unclassified sequences</taxon>
        <taxon>metagenomes</taxon>
        <taxon>ecological metagenomes</taxon>
    </lineage>
</organism>
<protein>
    <submittedName>
        <fullName evidence="1">Uncharacterized protein</fullName>
    </submittedName>
</protein>
<reference evidence="1" key="1">
    <citation type="journal article" date="2015" name="Nature">
        <title>Complex archaea that bridge the gap between prokaryotes and eukaryotes.</title>
        <authorList>
            <person name="Spang A."/>
            <person name="Saw J.H."/>
            <person name="Jorgensen S.L."/>
            <person name="Zaremba-Niedzwiedzka K."/>
            <person name="Martijn J."/>
            <person name="Lind A.E."/>
            <person name="van Eijk R."/>
            <person name="Schleper C."/>
            <person name="Guy L."/>
            <person name="Ettema T.J."/>
        </authorList>
    </citation>
    <scope>NUCLEOTIDE SEQUENCE</scope>
</reference>
<name>A0A0F9A5Y0_9ZZZZ</name>
<dbReference type="AlphaFoldDB" id="A0A0F9A5Y0"/>
<accession>A0A0F9A5Y0</accession>
<proteinExistence type="predicted"/>
<gene>
    <name evidence="1" type="ORF">LCGC14_2691270</name>
</gene>
<evidence type="ECO:0000313" key="1">
    <source>
        <dbReference type="EMBL" id="KKK93600.1"/>
    </source>
</evidence>